<name>A0A804KXK9_MUSAM</name>
<dbReference type="AlphaFoldDB" id="A0A804KXK9"/>
<organism evidence="2 3">
    <name type="scientific">Musa acuminata subsp. malaccensis</name>
    <name type="common">Wild banana</name>
    <name type="synonym">Musa malaccensis</name>
    <dbReference type="NCBI Taxonomy" id="214687"/>
    <lineage>
        <taxon>Eukaryota</taxon>
        <taxon>Viridiplantae</taxon>
        <taxon>Streptophyta</taxon>
        <taxon>Embryophyta</taxon>
        <taxon>Tracheophyta</taxon>
        <taxon>Spermatophyta</taxon>
        <taxon>Magnoliopsida</taxon>
        <taxon>Liliopsida</taxon>
        <taxon>Zingiberales</taxon>
        <taxon>Musaceae</taxon>
        <taxon>Musa</taxon>
    </lineage>
</organism>
<proteinExistence type="predicted"/>
<evidence type="ECO:0000313" key="2">
    <source>
        <dbReference type="EnsemblPlants" id="Ma10_p18280.1"/>
    </source>
</evidence>
<accession>A0A804KXK9</accession>
<dbReference type="InParanoid" id="A0A804KXK9"/>
<protein>
    <submittedName>
        <fullName evidence="1">(wild Malaysian banana) hypothetical protein</fullName>
    </submittedName>
</protein>
<sequence>MGFALLRSLFCRCYRHSCFKLRARYLKLVEKNICPYMKS</sequence>
<gene>
    <name evidence="1" type="ORF">GSMUA_321220.1</name>
</gene>
<evidence type="ECO:0000313" key="1">
    <source>
        <dbReference type="EMBL" id="CAG1853896.1"/>
    </source>
</evidence>
<reference evidence="1" key="1">
    <citation type="submission" date="2021-03" db="EMBL/GenBank/DDBJ databases">
        <authorList>
            <consortium name="Genoscope - CEA"/>
            <person name="William W."/>
        </authorList>
    </citation>
    <scope>NUCLEOTIDE SEQUENCE</scope>
    <source>
        <strain evidence="1">Doubled-haploid Pahang</strain>
    </source>
</reference>
<reference evidence="2" key="2">
    <citation type="submission" date="2021-05" db="UniProtKB">
        <authorList>
            <consortium name="EnsemblPlants"/>
        </authorList>
    </citation>
    <scope>IDENTIFICATION</scope>
    <source>
        <strain evidence="2">subsp. malaccensis</strain>
    </source>
</reference>
<dbReference type="EMBL" id="HG996476">
    <property type="protein sequence ID" value="CAG1853896.1"/>
    <property type="molecule type" value="Genomic_DNA"/>
</dbReference>
<dbReference type="EnsemblPlants" id="Ma10_t18280.1">
    <property type="protein sequence ID" value="Ma10_p18280.1"/>
    <property type="gene ID" value="Ma10_g18280"/>
</dbReference>
<dbReference type="Proteomes" id="UP000012960">
    <property type="component" value="Unplaced"/>
</dbReference>
<evidence type="ECO:0000313" key="3">
    <source>
        <dbReference type="Proteomes" id="UP000012960"/>
    </source>
</evidence>
<dbReference type="Gramene" id="Ma10_t18280.1">
    <property type="protein sequence ID" value="Ma10_p18280.1"/>
    <property type="gene ID" value="Ma10_g18280"/>
</dbReference>
<keyword evidence="3" id="KW-1185">Reference proteome</keyword>